<organism evidence="1 2">
    <name type="scientific">Bacillus phage PBS1</name>
    <dbReference type="NCBI Taxonomy" id="2884423"/>
    <lineage>
        <taxon>Viruses</taxon>
        <taxon>Duplodnaviria</taxon>
        <taxon>Heunggongvirae</taxon>
        <taxon>Uroviricota</taxon>
        <taxon>Caudoviricetes</taxon>
        <taxon>Takahashivirus</taxon>
        <taxon>Bacillus phage PBS1</taxon>
    </lineage>
</organism>
<accession>A0A223LCY7</accession>
<dbReference type="Proteomes" id="UP000226236">
    <property type="component" value="Segment"/>
</dbReference>
<gene>
    <name evidence="1" type="primary">91</name>
    <name evidence="1" type="ORF">PBI_PBS1_91</name>
</gene>
<sequence length="165" mass="19554">MRPDFTDRNIIYNKNIYGIGYYNKKRKRYEWLDESVSNLPLFTFSLRDLIRLISRDEQSKLDNGWEIYQMKVTLEDISNISGSPTDLENLMVSMSKEICFPVINRIYFAIFNGEGVYWTLDSLSKNLDNQKFVKFEITEMPTLVERTNDHYITLNNCSYDITILN</sequence>
<dbReference type="RefSeq" id="YP_009664293.1">
    <property type="nucleotide sequence ID" value="NC_043027.1"/>
</dbReference>
<evidence type="ECO:0000313" key="2">
    <source>
        <dbReference type="Proteomes" id="UP000226236"/>
    </source>
</evidence>
<proteinExistence type="predicted"/>
<keyword evidence="2" id="KW-1185">Reference proteome</keyword>
<evidence type="ECO:0000313" key="1">
    <source>
        <dbReference type="EMBL" id="AST99913.1"/>
    </source>
</evidence>
<reference evidence="1 2" key="1">
    <citation type="submission" date="2017-06" db="EMBL/GenBank/DDBJ databases">
        <authorList>
            <person name="Russell D.A."/>
            <person name="Jacobs-Sera D."/>
            <person name="Duda R."/>
            <person name="Hatfull G.F."/>
            <person name="Hendrix R.W."/>
        </authorList>
    </citation>
    <scope>NUCLEOTIDE SEQUENCE [LARGE SCALE GENOMIC DNA]</scope>
</reference>
<dbReference type="GeneID" id="40524324"/>
<name>A0A223LCY7_BPPB1</name>
<protein>
    <submittedName>
        <fullName evidence="1">Uncharacterized protein</fullName>
    </submittedName>
</protein>
<dbReference type="EMBL" id="MF360957">
    <property type="protein sequence ID" value="AST99913.1"/>
    <property type="molecule type" value="Genomic_DNA"/>
</dbReference>